<comment type="caution">
    <text evidence="6">The sequence shown here is derived from an EMBL/GenBank/DDBJ whole genome shotgun (WGS) entry which is preliminary data.</text>
</comment>
<protein>
    <recommendedName>
        <fullName evidence="5">Tyr recombinase domain-containing protein</fullName>
    </recommendedName>
</protein>
<dbReference type="PATRIC" id="fig|1197174.4.peg.992"/>
<dbReference type="GO" id="GO:0006310">
    <property type="term" value="P:DNA recombination"/>
    <property type="evidence" value="ECO:0007669"/>
    <property type="project" value="UniProtKB-KW"/>
</dbReference>
<organism evidence="6 7">
    <name type="scientific">Alishewanella aestuarii B11</name>
    <dbReference type="NCBI Taxonomy" id="1197174"/>
    <lineage>
        <taxon>Bacteria</taxon>
        <taxon>Pseudomonadati</taxon>
        <taxon>Pseudomonadota</taxon>
        <taxon>Gammaproteobacteria</taxon>
        <taxon>Alteromonadales</taxon>
        <taxon>Alteromonadaceae</taxon>
        <taxon>Alishewanella</taxon>
    </lineage>
</organism>
<dbReference type="CDD" id="cd00397">
    <property type="entry name" value="DNA_BRE_C"/>
    <property type="match status" value="1"/>
</dbReference>
<evidence type="ECO:0000259" key="5">
    <source>
        <dbReference type="PROSITE" id="PS51898"/>
    </source>
</evidence>
<dbReference type="PANTHER" id="PTHR30349:SF41">
    <property type="entry name" value="INTEGRASE_RECOMBINASE PROTEIN MJ0367-RELATED"/>
    <property type="match status" value="1"/>
</dbReference>
<keyword evidence="7" id="KW-1185">Reference proteome</keyword>
<evidence type="ECO:0000313" key="6">
    <source>
        <dbReference type="EMBL" id="EJI86181.1"/>
    </source>
</evidence>
<proteinExistence type="inferred from homology"/>
<dbReference type="InterPro" id="IPR013762">
    <property type="entry name" value="Integrase-like_cat_sf"/>
</dbReference>
<dbReference type="InterPro" id="IPR050090">
    <property type="entry name" value="Tyrosine_recombinase_XerCD"/>
</dbReference>
<sequence length="474" mass="53995">MAISQTRKLDIVNKYASVTVRKSEVKLSDNNIRFRLFNILTEEYVLEYDHYVNGLVRLGVPYQTVSAKAQDLSRFYDYFNTASQVIVDLNDNSSLYSPLVRVFNSFPIFLAFGEDAPDELASRVAKLLNSPCLKPTSIRRILSTVKQFTLESARLEESLHSYASDNLLNVSSTSAFSSELLSRAKMSEHEKKRLLSKSFLAGCISGGASMTSSRLFSVPSIIKKISDSELAPKSFPIKHVIDFCQGLNSLRDKCLYALLFGGGLRMHEALQIKVTDINFSNETVALSCPEAQEFIKNYTSMRHKGVDHYKIFLIEPFKSFFFDAAEAYWKSERPESTSEFFFLTAPRFGARPMFNMSHQSLVDAFRENLKRLNLDHLLHLTPHSTRHFFGFYMLNFCPVANSDGEISYGYPLEKVRYFMRHTSITNTEKYAVPDVEKHKNDIQIANKLLESTPVNLKNVKQQSLSKLMLNLLGE</sequence>
<dbReference type="Proteomes" id="UP000012043">
    <property type="component" value="Unassembled WGS sequence"/>
</dbReference>
<dbReference type="InterPro" id="IPR011010">
    <property type="entry name" value="DNA_brk_join_enz"/>
</dbReference>
<keyword evidence="3" id="KW-0238">DNA-binding</keyword>
<gene>
    <name evidence="6" type="ORF">AEST_10120</name>
</gene>
<comment type="similarity">
    <text evidence="1">Belongs to the 'phage' integrase family.</text>
</comment>
<dbReference type="PANTHER" id="PTHR30349">
    <property type="entry name" value="PHAGE INTEGRASE-RELATED"/>
    <property type="match status" value="1"/>
</dbReference>
<dbReference type="Pfam" id="PF00589">
    <property type="entry name" value="Phage_integrase"/>
    <property type="match status" value="1"/>
</dbReference>
<evidence type="ECO:0000256" key="1">
    <source>
        <dbReference type="ARBA" id="ARBA00008857"/>
    </source>
</evidence>
<dbReference type="SUPFAM" id="SSF56349">
    <property type="entry name" value="DNA breaking-rejoining enzymes"/>
    <property type="match status" value="1"/>
</dbReference>
<dbReference type="GO" id="GO:0015074">
    <property type="term" value="P:DNA integration"/>
    <property type="evidence" value="ECO:0007669"/>
    <property type="project" value="UniProtKB-KW"/>
</dbReference>
<name>J1QKR3_9ALTE</name>
<accession>J1QKR3</accession>
<evidence type="ECO:0000256" key="4">
    <source>
        <dbReference type="ARBA" id="ARBA00023172"/>
    </source>
</evidence>
<reference evidence="6 7" key="1">
    <citation type="journal article" date="2012" name="J. Bacteriol.">
        <title>Genome Sequence of Pectin-Degrading Alishewanella aestuarii Strain B11T, Isolated from Tidal Flat Sediment.</title>
        <authorList>
            <person name="Jung J."/>
            <person name="Choi S."/>
            <person name="Chun J."/>
            <person name="Park W."/>
        </authorList>
    </citation>
    <scope>NUCLEOTIDE SEQUENCE [LARGE SCALE GENOMIC DNA]</scope>
    <source>
        <strain evidence="6 7">B11</strain>
    </source>
</reference>
<feature type="domain" description="Tyr recombinase" evidence="5">
    <location>
        <begin position="230"/>
        <end position="449"/>
    </location>
</feature>
<evidence type="ECO:0000256" key="2">
    <source>
        <dbReference type="ARBA" id="ARBA00022908"/>
    </source>
</evidence>
<keyword evidence="4" id="KW-0233">DNA recombination</keyword>
<keyword evidence="2" id="KW-0229">DNA integration</keyword>
<dbReference type="PROSITE" id="PS51898">
    <property type="entry name" value="TYR_RECOMBINASE"/>
    <property type="match status" value="1"/>
</dbReference>
<evidence type="ECO:0000256" key="3">
    <source>
        <dbReference type="ARBA" id="ARBA00023125"/>
    </source>
</evidence>
<dbReference type="Gene3D" id="1.10.443.10">
    <property type="entry name" value="Intergrase catalytic core"/>
    <property type="match status" value="1"/>
</dbReference>
<dbReference type="EMBL" id="ALAB01000008">
    <property type="protein sequence ID" value="EJI86181.1"/>
    <property type="molecule type" value="Genomic_DNA"/>
</dbReference>
<dbReference type="AlphaFoldDB" id="J1QKR3"/>
<dbReference type="InterPro" id="IPR002104">
    <property type="entry name" value="Integrase_catalytic"/>
</dbReference>
<evidence type="ECO:0000313" key="7">
    <source>
        <dbReference type="Proteomes" id="UP000012043"/>
    </source>
</evidence>
<dbReference type="GO" id="GO:0003677">
    <property type="term" value="F:DNA binding"/>
    <property type="evidence" value="ECO:0007669"/>
    <property type="project" value="UniProtKB-KW"/>
</dbReference>